<dbReference type="Pfam" id="PF11154">
    <property type="entry name" value="DUF2934"/>
    <property type="match status" value="1"/>
</dbReference>
<feature type="compositionally biased region" description="Basic and acidic residues" evidence="1">
    <location>
        <begin position="108"/>
        <end position="119"/>
    </location>
</feature>
<evidence type="ECO:0000256" key="1">
    <source>
        <dbReference type="SAM" id="MobiDB-lite"/>
    </source>
</evidence>
<dbReference type="EMBL" id="BPQP01000024">
    <property type="protein sequence ID" value="GJD94512.1"/>
    <property type="molecule type" value="Genomic_DNA"/>
</dbReference>
<reference evidence="2" key="1">
    <citation type="journal article" date="2021" name="Front. Microbiol.">
        <title>Comprehensive Comparative Genomics and Phenotyping of Methylobacterium Species.</title>
        <authorList>
            <person name="Alessa O."/>
            <person name="Ogura Y."/>
            <person name="Fujitani Y."/>
            <person name="Takami H."/>
            <person name="Hayashi T."/>
            <person name="Sahin N."/>
            <person name="Tani A."/>
        </authorList>
    </citation>
    <scope>NUCLEOTIDE SEQUENCE</scope>
    <source>
        <strain evidence="2">DSM 19015</strain>
    </source>
</reference>
<sequence length="154" mass="17124">MSPPAESPLDQIRGRAYELWERNHRPEVFEIEFWLTAERELRAERSRKLQSSAADEAASAHPRSSAADQALVKVQNDEPAGESFSRHTEAKRANGLTPSSKPKSPKLSAEKLTPEEQKRRFIQAARDAGASEDEAEFDGNLKRATKARVVAASK</sequence>
<keyword evidence="3" id="KW-1185">Reference proteome</keyword>
<proteinExistence type="predicted"/>
<dbReference type="RefSeq" id="WP_306421400.1">
    <property type="nucleotide sequence ID" value="NZ_BPQP01000024.1"/>
</dbReference>
<evidence type="ECO:0008006" key="4">
    <source>
        <dbReference type="Google" id="ProtNLM"/>
    </source>
</evidence>
<name>A0ABQ4RY57_9HYPH</name>
<gene>
    <name evidence="2" type="ORF">OCOJLMKI_1714</name>
</gene>
<evidence type="ECO:0000313" key="2">
    <source>
        <dbReference type="EMBL" id="GJD94512.1"/>
    </source>
</evidence>
<comment type="caution">
    <text evidence="2">The sequence shown here is derived from an EMBL/GenBank/DDBJ whole genome shotgun (WGS) entry which is preliminary data.</text>
</comment>
<evidence type="ECO:0000313" key="3">
    <source>
        <dbReference type="Proteomes" id="UP001055125"/>
    </source>
</evidence>
<organism evidence="2 3">
    <name type="scientific">Methylobacterium iners</name>
    <dbReference type="NCBI Taxonomy" id="418707"/>
    <lineage>
        <taxon>Bacteria</taxon>
        <taxon>Pseudomonadati</taxon>
        <taxon>Pseudomonadota</taxon>
        <taxon>Alphaproteobacteria</taxon>
        <taxon>Hyphomicrobiales</taxon>
        <taxon>Methylobacteriaceae</taxon>
        <taxon>Methylobacterium</taxon>
    </lineage>
</organism>
<reference evidence="2" key="2">
    <citation type="submission" date="2021-08" db="EMBL/GenBank/DDBJ databases">
        <authorList>
            <person name="Tani A."/>
            <person name="Ola A."/>
            <person name="Ogura Y."/>
            <person name="Katsura K."/>
            <person name="Hayashi T."/>
        </authorList>
    </citation>
    <scope>NUCLEOTIDE SEQUENCE</scope>
    <source>
        <strain evidence="2">DSM 19015</strain>
    </source>
</reference>
<feature type="region of interest" description="Disordered" evidence="1">
    <location>
        <begin position="44"/>
        <end position="154"/>
    </location>
</feature>
<accession>A0ABQ4RY57</accession>
<dbReference type="Proteomes" id="UP001055125">
    <property type="component" value="Unassembled WGS sequence"/>
</dbReference>
<protein>
    <recommendedName>
        <fullName evidence="4">DUF2934 domain-containing protein</fullName>
    </recommendedName>
</protein>
<dbReference type="InterPro" id="IPR021327">
    <property type="entry name" value="DUF2934"/>
</dbReference>